<name>A0ABM0Y803_CAMSA</name>
<feature type="domain" description="Myb-like" evidence="7">
    <location>
        <begin position="261"/>
        <end position="299"/>
    </location>
</feature>
<keyword evidence="9" id="KW-1185">Reference proteome</keyword>
<dbReference type="Gene3D" id="1.10.10.60">
    <property type="entry name" value="Homeodomain-like"/>
    <property type="match status" value="2"/>
</dbReference>
<keyword evidence="3" id="KW-0805">Transcription regulation</keyword>
<dbReference type="InterPro" id="IPR009057">
    <property type="entry name" value="Homeodomain-like_sf"/>
</dbReference>
<feature type="domain" description="Myb-like" evidence="7">
    <location>
        <begin position="214"/>
        <end position="260"/>
    </location>
</feature>
<dbReference type="Proteomes" id="UP000694864">
    <property type="component" value="Unplaced"/>
</dbReference>
<evidence type="ECO:0000256" key="3">
    <source>
        <dbReference type="ARBA" id="ARBA00023015"/>
    </source>
</evidence>
<dbReference type="PROSITE" id="PS50090">
    <property type="entry name" value="MYB_LIKE"/>
    <property type="match status" value="2"/>
</dbReference>
<accession>A0ABM0Y803</accession>
<evidence type="ECO:0000256" key="1">
    <source>
        <dbReference type="ARBA" id="ARBA00004123"/>
    </source>
</evidence>
<evidence type="ECO:0000256" key="6">
    <source>
        <dbReference type="ARBA" id="ARBA00023242"/>
    </source>
</evidence>
<dbReference type="SUPFAM" id="SSF46689">
    <property type="entry name" value="Homeodomain-like"/>
    <property type="match status" value="1"/>
</dbReference>
<evidence type="ECO:0000256" key="4">
    <source>
        <dbReference type="ARBA" id="ARBA00023125"/>
    </source>
</evidence>
<protein>
    <submittedName>
        <fullName evidence="10">Myb-like DNA-binding protein BAS1</fullName>
    </submittedName>
</protein>
<evidence type="ECO:0000256" key="2">
    <source>
        <dbReference type="ARBA" id="ARBA00022737"/>
    </source>
</evidence>
<evidence type="ECO:0000313" key="9">
    <source>
        <dbReference type="Proteomes" id="UP000694864"/>
    </source>
</evidence>
<comment type="subcellular location">
    <subcellularLocation>
        <location evidence="1">Nucleus</location>
    </subcellularLocation>
</comment>
<dbReference type="PANTHER" id="PTHR45614">
    <property type="entry name" value="MYB PROTEIN-RELATED"/>
    <property type="match status" value="1"/>
</dbReference>
<gene>
    <name evidence="10" type="primary">LOC104774003</name>
</gene>
<evidence type="ECO:0000313" key="10">
    <source>
        <dbReference type="RefSeq" id="XP_010496973.1"/>
    </source>
</evidence>
<feature type="domain" description="HTH myb-type" evidence="8">
    <location>
        <begin position="214"/>
        <end position="264"/>
    </location>
</feature>
<dbReference type="CDD" id="cd00167">
    <property type="entry name" value="SANT"/>
    <property type="match status" value="2"/>
</dbReference>
<dbReference type="InterPro" id="IPR017930">
    <property type="entry name" value="Myb_dom"/>
</dbReference>
<evidence type="ECO:0000259" key="7">
    <source>
        <dbReference type="PROSITE" id="PS50090"/>
    </source>
</evidence>
<evidence type="ECO:0000256" key="5">
    <source>
        <dbReference type="ARBA" id="ARBA00023163"/>
    </source>
</evidence>
<proteinExistence type="predicted"/>
<keyword evidence="4" id="KW-0238">DNA-binding</keyword>
<dbReference type="RefSeq" id="XP_010496973.1">
    <property type="nucleotide sequence ID" value="XM_010498671.2"/>
</dbReference>
<dbReference type="PROSITE" id="PS51294">
    <property type="entry name" value="HTH_MYB"/>
    <property type="match status" value="2"/>
</dbReference>
<keyword evidence="6" id="KW-0539">Nucleus</keyword>
<keyword evidence="5" id="KW-0804">Transcription</keyword>
<evidence type="ECO:0000259" key="8">
    <source>
        <dbReference type="PROSITE" id="PS51294"/>
    </source>
</evidence>
<dbReference type="SMART" id="SM00717">
    <property type="entry name" value="SANT"/>
    <property type="match status" value="2"/>
</dbReference>
<dbReference type="PANTHER" id="PTHR45614:SF273">
    <property type="entry name" value="MYB DOMAIN PROTEIN 100-RELATED"/>
    <property type="match status" value="1"/>
</dbReference>
<organism evidence="9 10">
    <name type="scientific">Camelina sativa</name>
    <name type="common">False flax</name>
    <name type="synonym">Myagrum sativum</name>
    <dbReference type="NCBI Taxonomy" id="90675"/>
    <lineage>
        <taxon>Eukaryota</taxon>
        <taxon>Viridiplantae</taxon>
        <taxon>Streptophyta</taxon>
        <taxon>Embryophyta</taxon>
        <taxon>Tracheophyta</taxon>
        <taxon>Spermatophyta</taxon>
        <taxon>Magnoliopsida</taxon>
        <taxon>eudicotyledons</taxon>
        <taxon>Gunneridae</taxon>
        <taxon>Pentapetalae</taxon>
        <taxon>rosids</taxon>
        <taxon>malvids</taxon>
        <taxon>Brassicales</taxon>
        <taxon>Brassicaceae</taxon>
        <taxon>Camelineae</taxon>
        <taxon>Camelina</taxon>
    </lineage>
</organism>
<reference evidence="9" key="1">
    <citation type="journal article" date="2014" name="Nat. Commun.">
        <title>The emerging biofuel crop Camelina sativa retains a highly undifferentiated hexaploid genome structure.</title>
        <authorList>
            <person name="Kagale S."/>
            <person name="Koh C."/>
            <person name="Nixon J."/>
            <person name="Bollina V."/>
            <person name="Clarke W.E."/>
            <person name="Tuteja R."/>
            <person name="Spillane C."/>
            <person name="Robinson S.J."/>
            <person name="Links M.G."/>
            <person name="Clarke C."/>
            <person name="Higgins E.E."/>
            <person name="Huebert T."/>
            <person name="Sharpe A.G."/>
            <person name="Parkin I.A."/>
        </authorList>
    </citation>
    <scope>NUCLEOTIDE SEQUENCE [LARGE SCALE GENOMIC DNA]</scope>
    <source>
        <strain evidence="9">cv. DH55</strain>
    </source>
</reference>
<dbReference type="InterPro" id="IPR001005">
    <property type="entry name" value="SANT/Myb"/>
</dbReference>
<feature type="domain" description="HTH myb-type" evidence="8">
    <location>
        <begin position="265"/>
        <end position="299"/>
    </location>
</feature>
<dbReference type="InterPro" id="IPR050560">
    <property type="entry name" value="MYB_TF"/>
</dbReference>
<dbReference type="Pfam" id="PF13921">
    <property type="entry name" value="Myb_DNA-bind_6"/>
    <property type="match status" value="1"/>
</dbReference>
<keyword evidence="2" id="KW-0677">Repeat</keyword>
<dbReference type="GeneID" id="104774003"/>
<sequence length="299" mass="34465">MGLPTNIYDDNFINSHQFHIDDVSYVQKDHLKSLGDSLTLSSGNEWAQPSLLTVVPNIYHQNLISSIPNQNSDHQNHLFPKFPSAQISSKYPCMGNPSYSNTDAFEEFQNNITSDLKFPVTYYTSFPVISEGTSYNMHDFQGNTRLDDVSHNQGFFIGSHEPALGHFMVESQQFNVSEPEDINKSITKETSNRRQEKQVIIKTDQKKRKGISIKGQWTPTEDEMLMKLVKRNGMKKWTAIAKMFQGRIGKQCRERWHNHLHPDIKKNSWSEKEDQILVEVHKLVGNKWTEIAKRLPGRS</sequence>
<reference evidence="10" key="2">
    <citation type="submission" date="2025-08" db="UniProtKB">
        <authorList>
            <consortium name="RefSeq"/>
        </authorList>
    </citation>
    <scope>IDENTIFICATION</scope>
    <source>
        <tissue evidence="10">Leaf</tissue>
    </source>
</reference>
<feature type="non-terminal residue" evidence="10">
    <location>
        <position position="299"/>
    </location>
</feature>